<protein>
    <submittedName>
        <fullName evidence="1">Uncharacterized protein</fullName>
    </submittedName>
</protein>
<name>A0A8X7CQ85_9ARAC</name>
<gene>
    <name evidence="1" type="ORF">TNIN_251571</name>
</gene>
<sequence length="91" mass="10405">MVPNHLWVLLPKIYTIRRTIRSFSFKTKEFTATDPHNRLPSHSCLGKTIVSSEATTKLWHRGCVFHWGSGLTSIDILVHRHKKGLDSPAEL</sequence>
<dbReference type="AlphaFoldDB" id="A0A8X7CQ85"/>
<comment type="caution">
    <text evidence="1">The sequence shown here is derived from an EMBL/GenBank/DDBJ whole genome shotgun (WGS) entry which is preliminary data.</text>
</comment>
<keyword evidence="2" id="KW-1185">Reference proteome</keyword>
<reference evidence="1" key="1">
    <citation type="submission" date="2020-08" db="EMBL/GenBank/DDBJ databases">
        <title>Multicomponent nature underlies the extraordinary mechanical properties of spider dragline silk.</title>
        <authorList>
            <person name="Kono N."/>
            <person name="Nakamura H."/>
            <person name="Mori M."/>
            <person name="Yoshida Y."/>
            <person name="Ohtoshi R."/>
            <person name="Malay A.D."/>
            <person name="Moran D.A.P."/>
            <person name="Tomita M."/>
            <person name="Numata K."/>
            <person name="Arakawa K."/>
        </authorList>
    </citation>
    <scope>NUCLEOTIDE SEQUENCE</scope>
</reference>
<dbReference type="Proteomes" id="UP000886998">
    <property type="component" value="Unassembled WGS sequence"/>
</dbReference>
<evidence type="ECO:0000313" key="1">
    <source>
        <dbReference type="EMBL" id="GFY76521.1"/>
    </source>
</evidence>
<evidence type="ECO:0000313" key="2">
    <source>
        <dbReference type="Proteomes" id="UP000886998"/>
    </source>
</evidence>
<organism evidence="1 2">
    <name type="scientific">Trichonephila inaurata madagascariensis</name>
    <dbReference type="NCBI Taxonomy" id="2747483"/>
    <lineage>
        <taxon>Eukaryota</taxon>
        <taxon>Metazoa</taxon>
        <taxon>Ecdysozoa</taxon>
        <taxon>Arthropoda</taxon>
        <taxon>Chelicerata</taxon>
        <taxon>Arachnida</taxon>
        <taxon>Araneae</taxon>
        <taxon>Araneomorphae</taxon>
        <taxon>Entelegynae</taxon>
        <taxon>Araneoidea</taxon>
        <taxon>Nephilidae</taxon>
        <taxon>Trichonephila</taxon>
        <taxon>Trichonephila inaurata</taxon>
    </lineage>
</organism>
<proteinExistence type="predicted"/>
<dbReference type="EMBL" id="BMAV01022008">
    <property type="protein sequence ID" value="GFY76521.1"/>
    <property type="molecule type" value="Genomic_DNA"/>
</dbReference>
<accession>A0A8X7CQ85</accession>